<dbReference type="RefSeq" id="WP_367168700.1">
    <property type="nucleotide sequence ID" value="NZ_JBFKZN010000018.1"/>
</dbReference>
<evidence type="ECO:0000256" key="1">
    <source>
        <dbReference type="SAM" id="SignalP"/>
    </source>
</evidence>
<accession>A0ABV3N7I7</accession>
<feature type="signal peptide" evidence="1">
    <location>
        <begin position="1"/>
        <end position="18"/>
    </location>
</feature>
<protein>
    <submittedName>
        <fullName evidence="2">Uncharacterized protein</fullName>
    </submittedName>
</protein>
<name>A0ABV3N7I7_9GAMM</name>
<dbReference type="Proteomes" id="UP001554567">
    <property type="component" value="Unassembled WGS sequence"/>
</dbReference>
<sequence>MKKILMLLALMTPLAGSAGTDVNKELRLVNMNNIILTEPEAQPQRIGFRGSDKCKYYGETKTKKAISRGISITKKVCSDRNGFEYAQDLKKIALMVELKLPIPSDAIIPAGNIWILK</sequence>
<evidence type="ECO:0000313" key="3">
    <source>
        <dbReference type="Proteomes" id="UP001554567"/>
    </source>
</evidence>
<feature type="chain" id="PRO_5045414929" evidence="1">
    <location>
        <begin position="19"/>
        <end position="117"/>
    </location>
</feature>
<comment type="caution">
    <text evidence="2">The sequence shown here is derived from an EMBL/GenBank/DDBJ whole genome shotgun (WGS) entry which is preliminary data.</text>
</comment>
<proteinExistence type="predicted"/>
<keyword evidence="3" id="KW-1185">Reference proteome</keyword>
<reference evidence="2 3" key="1">
    <citation type="submission" date="2024-07" db="EMBL/GenBank/DDBJ databases">
        <authorList>
            <person name="Dulla G.F.J."/>
            <person name="Delorm J.G."/>
        </authorList>
    </citation>
    <scope>NUCLEOTIDE SEQUENCE [LARGE SCALE GENOMIC DNA]</scope>
    <source>
        <strain evidence="2 3">JGD 233</strain>
    </source>
</reference>
<organism evidence="2 3">
    <name type="scientific">Erwinia papayae</name>
    <dbReference type="NCBI Taxonomy" id="206499"/>
    <lineage>
        <taxon>Bacteria</taxon>
        <taxon>Pseudomonadati</taxon>
        <taxon>Pseudomonadota</taxon>
        <taxon>Gammaproteobacteria</taxon>
        <taxon>Enterobacterales</taxon>
        <taxon>Erwiniaceae</taxon>
        <taxon>Erwinia</taxon>
    </lineage>
</organism>
<keyword evidence="1" id="KW-0732">Signal</keyword>
<dbReference type="EMBL" id="JBFKZN010000018">
    <property type="protein sequence ID" value="MEW5291792.1"/>
    <property type="molecule type" value="Genomic_DNA"/>
</dbReference>
<evidence type="ECO:0000313" key="2">
    <source>
        <dbReference type="EMBL" id="MEW5291792.1"/>
    </source>
</evidence>
<gene>
    <name evidence="2" type="ORF">ABW286_21895</name>
</gene>